<dbReference type="SMART" id="SM00980">
    <property type="entry name" value="THAP"/>
    <property type="match status" value="1"/>
</dbReference>
<dbReference type="Pfam" id="PF12017">
    <property type="entry name" value="Tnp_P_element"/>
    <property type="match status" value="1"/>
</dbReference>
<feature type="coiled-coil region" evidence="6">
    <location>
        <begin position="132"/>
        <end position="173"/>
    </location>
</feature>
<dbReference type="Proteomes" id="UP000823941">
    <property type="component" value="Chromosome 16"/>
</dbReference>
<evidence type="ECO:0000256" key="6">
    <source>
        <dbReference type="SAM" id="Coils"/>
    </source>
</evidence>
<keyword evidence="2 5" id="KW-0863">Zinc-finger</keyword>
<evidence type="ECO:0000256" key="1">
    <source>
        <dbReference type="ARBA" id="ARBA00022723"/>
    </source>
</evidence>
<feature type="domain" description="THAP-type" evidence="8">
    <location>
        <begin position="1"/>
        <end position="88"/>
    </location>
</feature>
<keyword evidence="1" id="KW-0479">Metal-binding</keyword>
<dbReference type="Pfam" id="PF05485">
    <property type="entry name" value="THAP"/>
    <property type="match status" value="1"/>
</dbReference>
<evidence type="ECO:0000256" key="5">
    <source>
        <dbReference type="PROSITE-ProRule" id="PRU00309"/>
    </source>
</evidence>
<organism evidence="9 10">
    <name type="scientific">Plutella xylostella</name>
    <name type="common">Diamondback moth</name>
    <name type="synonym">Plutella maculipennis</name>
    <dbReference type="NCBI Taxonomy" id="51655"/>
    <lineage>
        <taxon>Eukaryota</taxon>
        <taxon>Metazoa</taxon>
        <taxon>Ecdysozoa</taxon>
        <taxon>Arthropoda</taxon>
        <taxon>Hexapoda</taxon>
        <taxon>Insecta</taxon>
        <taxon>Pterygota</taxon>
        <taxon>Neoptera</taxon>
        <taxon>Endopterygota</taxon>
        <taxon>Lepidoptera</taxon>
        <taxon>Glossata</taxon>
        <taxon>Ditrysia</taxon>
        <taxon>Yponomeutoidea</taxon>
        <taxon>Plutellidae</taxon>
        <taxon>Plutella</taxon>
    </lineage>
</organism>
<keyword evidence="3" id="KW-0862">Zinc</keyword>
<keyword evidence="10" id="KW-1185">Reference proteome</keyword>
<dbReference type="PANTHER" id="PTHR47696:SF1">
    <property type="entry name" value="THAP DOMAIN-CONTAINING PROTEIN 2"/>
    <property type="match status" value="1"/>
</dbReference>
<dbReference type="PROSITE" id="PS50950">
    <property type="entry name" value="ZF_THAP"/>
    <property type="match status" value="1"/>
</dbReference>
<dbReference type="InterPro" id="IPR026521">
    <property type="entry name" value="THAP2"/>
</dbReference>
<dbReference type="InterPro" id="IPR006612">
    <property type="entry name" value="THAP_Znf"/>
</dbReference>
<feature type="compositionally biased region" description="Polar residues" evidence="7">
    <location>
        <begin position="277"/>
        <end position="288"/>
    </location>
</feature>
<proteinExistence type="predicted"/>
<feature type="compositionally biased region" description="Acidic residues" evidence="7">
    <location>
        <begin position="289"/>
        <end position="304"/>
    </location>
</feature>
<feature type="compositionally biased region" description="Low complexity" evidence="7">
    <location>
        <begin position="257"/>
        <end position="276"/>
    </location>
</feature>
<gene>
    <name evidence="9" type="ORF">JYU34_011772</name>
</gene>
<protein>
    <recommendedName>
        <fullName evidence="8">THAP-type domain-containing protein</fullName>
    </recommendedName>
</protein>
<feature type="region of interest" description="Disordered" evidence="7">
    <location>
        <begin position="252"/>
        <end position="325"/>
    </location>
</feature>
<accession>A0ABQ7QH74</accession>
<dbReference type="Gene3D" id="1.20.5.340">
    <property type="match status" value="1"/>
</dbReference>
<evidence type="ECO:0000256" key="3">
    <source>
        <dbReference type="ARBA" id="ARBA00022833"/>
    </source>
</evidence>
<comment type="caution">
    <text evidence="9">The sequence shown here is derived from an EMBL/GenBank/DDBJ whole genome shotgun (WGS) entry which is preliminary data.</text>
</comment>
<evidence type="ECO:0000256" key="4">
    <source>
        <dbReference type="ARBA" id="ARBA00023125"/>
    </source>
</evidence>
<name>A0ABQ7QH74_PLUXY</name>
<keyword evidence="4 5" id="KW-0238">DNA-binding</keyword>
<reference evidence="9 10" key="1">
    <citation type="submission" date="2021-06" db="EMBL/GenBank/DDBJ databases">
        <title>A haploid diamondback moth (Plutella xylostella L.) genome assembly resolves 31 chromosomes and identifies a diamide resistance mutation.</title>
        <authorList>
            <person name="Ward C.M."/>
            <person name="Perry K.D."/>
            <person name="Baker G."/>
            <person name="Powis K."/>
            <person name="Heckel D.G."/>
            <person name="Baxter S.W."/>
        </authorList>
    </citation>
    <scope>NUCLEOTIDE SEQUENCE [LARGE SCALE GENOMIC DNA]</scope>
    <source>
        <strain evidence="9 10">LV</strain>
        <tissue evidence="9">Single pupa</tissue>
    </source>
</reference>
<dbReference type="InterPro" id="IPR021896">
    <property type="entry name" value="THAP9-like_HTH"/>
</dbReference>
<evidence type="ECO:0000259" key="8">
    <source>
        <dbReference type="PROSITE" id="PS50950"/>
    </source>
</evidence>
<dbReference type="PANTHER" id="PTHR47696">
    <property type="entry name" value="THAP DOMAIN-CONTAINING PROTEIN 2"/>
    <property type="match status" value="1"/>
</dbReference>
<evidence type="ECO:0000313" key="9">
    <source>
        <dbReference type="EMBL" id="KAG7303293.1"/>
    </source>
</evidence>
<evidence type="ECO:0000313" key="10">
    <source>
        <dbReference type="Proteomes" id="UP000823941"/>
    </source>
</evidence>
<dbReference type="EMBL" id="JAHIBW010000016">
    <property type="protein sequence ID" value="KAG7303293.1"/>
    <property type="molecule type" value="Genomic_DNA"/>
</dbReference>
<sequence length="325" mass="37037">MSKPYCECAVMSCSNNSTCKDVGITFYRFPPPPARAEWIRLIRDGRKERYWFPLAQHAICSLHFDESDFLVNEEGAPHIKKYAIPSKFLYGSPPIITPGITVVKAATNQTEEDSSPTKEARDKVTSLNKKATDELMMEYDEMKETVRKIKSQMRSMRKKYKNLQETNRRLKIVTDNPREYIHKLTNCKLAAELFWALRNTENDSFKTNPAIQEFSMKLFKISPEGYKYVRRAFNNSLPSSNTVTEWTKTDGRFETTSNSSSSSSSKNLSDSDNNSNGTEVNNSINLDSSSEDDGTNDEGCDSDEVMNLISSDDDVEELPKRSKRD</sequence>
<evidence type="ECO:0000256" key="7">
    <source>
        <dbReference type="SAM" id="MobiDB-lite"/>
    </source>
</evidence>
<keyword evidence="6" id="KW-0175">Coiled coil</keyword>
<evidence type="ECO:0000256" key="2">
    <source>
        <dbReference type="ARBA" id="ARBA00022771"/>
    </source>
</evidence>
<dbReference type="SUPFAM" id="SSF57716">
    <property type="entry name" value="Glucocorticoid receptor-like (DNA-binding domain)"/>
    <property type="match status" value="1"/>
</dbReference>